<keyword evidence="2" id="KW-1185">Reference proteome</keyword>
<dbReference type="AlphaFoldDB" id="A0A7N0U8A1"/>
<protein>
    <submittedName>
        <fullName evidence="1">Uncharacterized protein</fullName>
    </submittedName>
</protein>
<sequence>MGREEASQQPTENAESRVRISVYVESQNKGVLKPDRVAKRPRAAGRSELLAYARELRESHDKAPKKYWRWMLLHPKKKTWKYKAETGRRRKCTSDLCGKLRKILKEFFLCG</sequence>
<name>A0A7N0U8A1_KALFE</name>
<evidence type="ECO:0000313" key="1">
    <source>
        <dbReference type="EnsemblPlants" id="Kaladp0058s0065.1.v1.1"/>
    </source>
</evidence>
<dbReference type="EnsemblPlants" id="Kaladp0058s0065.1.v1.1">
    <property type="protein sequence ID" value="Kaladp0058s0065.1.v1.1"/>
    <property type="gene ID" value="Kaladp0058s0065.v1.1"/>
</dbReference>
<evidence type="ECO:0000313" key="2">
    <source>
        <dbReference type="Proteomes" id="UP000594263"/>
    </source>
</evidence>
<proteinExistence type="predicted"/>
<accession>A0A7N0U8A1</accession>
<organism evidence="1 2">
    <name type="scientific">Kalanchoe fedtschenkoi</name>
    <name type="common">Lavender scallops</name>
    <name type="synonym">South American air plant</name>
    <dbReference type="NCBI Taxonomy" id="63787"/>
    <lineage>
        <taxon>Eukaryota</taxon>
        <taxon>Viridiplantae</taxon>
        <taxon>Streptophyta</taxon>
        <taxon>Embryophyta</taxon>
        <taxon>Tracheophyta</taxon>
        <taxon>Spermatophyta</taxon>
        <taxon>Magnoliopsida</taxon>
        <taxon>eudicotyledons</taxon>
        <taxon>Gunneridae</taxon>
        <taxon>Pentapetalae</taxon>
        <taxon>Saxifragales</taxon>
        <taxon>Crassulaceae</taxon>
        <taxon>Kalanchoe</taxon>
    </lineage>
</organism>
<reference evidence="1" key="1">
    <citation type="submission" date="2021-01" db="UniProtKB">
        <authorList>
            <consortium name="EnsemblPlants"/>
        </authorList>
    </citation>
    <scope>IDENTIFICATION</scope>
</reference>
<dbReference type="Proteomes" id="UP000594263">
    <property type="component" value="Unplaced"/>
</dbReference>
<dbReference type="Gramene" id="Kaladp0058s0065.1.v1.1">
    <property type="protein sequence ID" value="Kaladp0058s0065.1.v1.1"/>
    <property type="gene ID" value="Kaladp0058s0065.v1.1"/>
</dbReference>